<evidence type="ECO:0000313" key="15">
    <source>
        <dbReference type="Ensembl" id="ENSRBIP00000012617.1"/>
    </source>
</evidence>
<dbReference type="InterPro" id="IPR013151">
    <property type="entry name" value="Immunoglobulin_dom"/>
</dbReference>
<keyword evidence="9" id="KW-0325">Glycoprotein</keyword>
<dbReference type="GO" id="GO:0150102">
    <property type="term" value="P:negative regulation of monocyte activation"/>
    <property type="evidence" value="ECO:0007669"/>
    <property type="project" value="Ensembl"/>
</dbReference>
<evidence type="ECO:0000256" key="8">
    <source>
        <dbReference type="ARBA" id="ARBA00023157"/>
    </source>
</evidence>
<evidence type="ECO:0000256" key="3">
    <source>
        <dbReference type="ARBA" id="ARBA00022729"/>
    </source>
</evidence>
<dbReference type="Pfam" id="PF07686">
    <property type="entry name" value="V-set"/>
    <property type="match status" value="1"/>
</dbReference>
<sequence length="499" mass="53757">MDLGEAVTRARPAVTSPGVNSCAQKSTSEWKDFRHGVRMSQMAPEVLVQAPVLLGGKTQILLHLLPSLGGSLASLAHEGQSVWKRQALSTCGSEVPLPRTTEVSCSSPASCPAPSPSPPLLSCSLLTQGAQEASASDMLLLLLLLLPLLWAGVLAMDPRVRLEVQESVTVQEGLCVLVPCTFFHPVPSYTRNHPVHGYWFREGAIVSLDSPVATNKLDREVQEETQGRFHLLGDPSRNNCSLSIVDARRRDNGSYFFRMEKGNTKYSYKSTQLSVHVTDLTHRPQILIPGALDPDHSKNLTCSVPWACEQGTPPIFSWLSAAPTSLGLRTTHSSVLIITPRPQDHGTNLTCQVKLPGAGVTTERTIQLNVTYASQNPRTGIFLEDGSGKQGVVQGAIGGAGVTALIALCLCLIFFIVKTHRRKAARTAVGRIDTHPATGPASSKHQKKSKLHGPTETSGCSGAALTVEMDEELHYASLNFHGMNPSKDTSAEYSEVRTQ</sequence>
<dbReference type="STRING" id="61621.ENSRBIP00000012617"/>
<reference evidence="15" key="3">
    <citation type="submission" date="2025-09" db="UniProtKB">
        <authorList>
            <consortium name="Ensembl"/>
        </authorList>
    </citation>
    <scope>IDENTIFICATION</scope>
</reference>
<keyword evidence="16" id="KW-1185">Reference proteome</keyword>
<dbReference type="InterPro" id="IPR013783">
    <property type="entry name" value="Ig-like_fold"/>
</dbReference>
<dbReference type="SUPFAM" id="SSF48726">
    <property type="entry name" value="Immunoglobulin"/>
    <property type="match status" value="2"/>
</dbReference>
<keyword evidence="2 13" id="KW-0812">Transmembrane</keyword>
<dbReference type="SMART" id="SM00409">
    <property type="entry name" value="IG"/>
    <property type="match status" value="2"/>
</dbReference>
<gene>
    <name evidence="15" type="primary">CD33</name>
</gene>
<keyword evidence="3" id="KW-0732">Signal</keyword>
<reference evidence="15" key="2">
    <citation type="submission" date="2025-08" db="UniProtKB">
        <authorList>
            <consortium name="Ensembl"/>
        </authorList>
    </citation>
    <scope>IDENTIFICATION</scope>
</reference>
<accession>A0A2K6KMV8</accession>
<evidence type="ECO:0000256" key="9">
    <source>
        <dbReference type="ARBA" id="ARBA00023180"/>
    </source>
</evidence>
<feature type="region of interest" description="Disordered" evidence="12">
    <location>
        <begin position="427"/>
        <end position="461"/>
    </location>
</feature>
<comment type="subcellular location">
    <subcellularLocation>
        <location evidence="1">Membrane</location>
        <topology evidence="1">Single-pass type I membrane protein</topology>
    </subcellularLocation>
</comment>
<dbReference type="Ensembl" id="ENSRBIT00000036344.1">
    <property type="protein sequence ID" value="ENSRBIP00000012617.1"/>
    <property type="gene ID" value="ENSRBIG00000030280.1"/>
</dbReference>
<evidence type="ECO:0000256" key="2">
    <source>
        <dbReference type="ARBA" id="ARBA00022692"/>
    </source>
</evidence>
<dbReference type="GO" id="GO:0038094">
    <property type="term" value="P:Fc-gamma receptor signaling pathway"/>
    <property type="evidence" value="ECO:0007669"/>
    <property type="project" value="Ensembl"/>
</dbReference>
<dbReference type="AlphaFoldDB" id="A0A2K6KMV8"/>
<keyword evidence="8" id="KW-1015">Disulfide bond</keyword>
<keyword evidence="7 13" id="KW-0472">Membrane</keyword>
<evidence type="ECO:0000256" key="10">
    <source>
        <dbReference type="ARBA" id="ARBA00023319"/>
    </source>
</evidence>
<reference evidence="15 16" key="1">
    <citation type="submission" date="2016-06" db="EMBL/GenBank/DDBJ databases">
        <title>Genome of Rhinopithecus bieti.</title>
        <authorList>
            <person name="Wu"/>
            <person name="C.-I. and Zhang"/>
            <person name="Y."/>
        </authorList>
    </citation>
    <scope>NUCLEOTIDE SEQUENCE</scope>
</reference>
<dbReference type="PROSITE" id="PS50835">
    <property type="entry name" value="IG_LIKE"/>
    <property type="match status" value="2"/>
</dbReference>
<name>A0A2K6KMV8_RHIBE</name>
<feature type="region of interest" description="Disordered" evidence="12">
    <location>
        <begin position="1"/>
        <end position="23"/>
    </location>
</feature>
<dbReference type="PANTHER" id="PTHR12035">
    <property type="entry name" value="SIALIC ACID BINDING IMMUNOGLOBULIN-LIKE LECTIN"/>
    <property type="match status" value="1"/>
</dbReference>
<dbReference type="GO" id="GO:0032691">
    <property type="term" value="P:negative regulation of interleukin-1 beta production"/>
    <property type="evidence" value="ECO:0007669"/>
    <property type="project" value="Ensembl"/>
</dbReference>
<dbReference type="InterPro" id="IPR036179">
    <property type="entry name" value="Ig-like_dom_sf"/>
</dbReference>
<dbReference type="InterPro" id="IPR051036">
    <property type="entry name" value="SIGLEC"/>
</dbReference>
<dbReference type="InterPro" id="IPR003599">
    <property type="entry name" value="Ig_sub"/>
</dbReference>
<dbReference type="GO" id="GO:0005794">
    <property type="term" value="C:Golgi apparatus"/>
    <property type="evidence" value="ECO:0007669"/>
    <property type="project" value="Ensembl"/>
</dbReference>
<evidence type="ECO:0000256" key="5">
    <source>
        <dbReference type="ARBA" id="ARBA00022889"/>
    </source>
</evidence>
<feature type="domain" description="Ig-like" evidence="14">
    <location>
        <begin position="158"/>
        <end position="274"/>
    </location>
</feature>
<evidence type="ECO:0000259" key="14">
    <source>
        <dbReference type="PROSITE" id="PS50835"/>
    </source>
</evidence>
<dbReference type="InterPro" id="IPR013106">
    <property type="entry name" value="Ig_V-set"/>
</dbReference>
<dbReference type="CDD" id="cd05712">
    <property type="entry name" value="IgV_CD33"/>
    <property type="match status" value="1"/>
</dbReference>
<evidence type="ECO:0000256" key="4">
    <source>
        <dbReference type="ARBA" id="ARBA00022734"/>
    </source>
</evidence>
<evidence type="ECO:0000256" key="12">
    <source>
        <dbReference type="SAM" id="MobiDB-lite"/>
    </source>
</evidence>
<dbReference type="GO" id="GO:0030246">
    <property type="term" value="F:carbohydrate binding"/>
    <property type="evidence" value="ECO:0007669"/>
    <property type="project" value="UniProtKB-KW"/>
</dbReference>
<evidence type="ECO:0000256" key="7">
    <source>
        <dbReference type="ARBA" id="ARBA00023136"/>
    </source>
</evidence>
<dbReference type="GO" id="GO:0019903">
    <property type="term" value="F:protein phosphatase binding"/>
    <property type="evidence" value="ECO:0007669"/>
    <property type="project" value="Ensembl"/>
</dbReference>
<dbReference type="Gene3D" id="2.60.40.10">
    <property type="entry name" value="Immunoglobulins"/>
    <property type="match status" value="2"/>
</dbReference>
<dbReference type="GO" id="GO:0008160">
    <property type="term" value="F:protein tyrosine phosphatase activator activity"/>
    <property type="evidence" value="ECO:0007669"/>
    <property type="project" value="Ensembl"/>
</dbReference>
<keyword evidence="4" id="KW-0430">Lectin</keyword>
<dbReference type="Proteomes" id="UP000233180">
    <property type="component" value="Unassembled WGS sequence"/>
</dbReference>
<proteinExistence type="inferred from homology"/>
<dbReference type="GO" id="GO:0033691">
    <property type="term" value="F:sialic acid binding"/>
    <property type="evidence" value="ECO:0007669"/>
    <property type="project" value="Ensembl"/>
</dbReference>
<dbReference type="GO" id="GO:0098609">
    <property type="term" value="P:cell-cell adhesion"/>
    <property type="evidence" value="ECO:0007669"/>
    <property type="project" value="Ensembl"/>
</dbReference>
<dbReference type="FunFam" id="2.60.40.10:FF:000912">
    <property type="entry name" value="Myeloid cell surface antigen CD33"/>
    <property type="match status" value="1"/>
</dbReference>
<keyword evidence="5" id="KW-0130">Cell adhesion</keyword>
<dbReference type="Pfam" id="PF00047">
    <property type="entry name" value="ig"/>
    <property type="match status" value="1"/>
</dbReference>
<evidence type="ECO:0000256" key="1">
    <source>
        <dbReference type="ARBA" id="ARBA00004479"/>
    </source>
</evidence>
<evidence type="ECO:0000256" key="11">
    <source>
        <dbReference type="ARBA" id="ARBA00038361"/>
    </source>
</evidence>
<feature type="transmembrane region" description="Helical" evidence="13">
    <location>
        <begin position="396"/>
        <end position="417"/>
    </location>
</feature>
<dbReference type="GO" id="GO:0032720">
    <property type="term" value="P:negative regulation of tumor necrosis factor production"/>
    <property type="evidence" value="ECO:0007669"/>
    <property type="project" value="Ensembl"/>
</dbReference>
<evidence type="ECO:0000313" key="16">
    <source>
        <dbReference type="Proteomes" id="UP000233180"/>
    </source>
</evidence>
<evidence type="ECO:0000256" key="13">
    <source>
        <dbReference type="SAM" id="Phobius"/>
    </source>
</evidence>
<comment type="similarity">
    <text evidence="11">Belongs to the immunoglobulin superfamily. SIGLEC (sialic acid binding Ig-like lectin) family.</text>
</comment>
<dbReference type="GO" id="GO:0009897">
    <property type="term" value="C:external side of plasma membrane"/>
    <property type="evidence" value="ECO:0007669"/>
    <property type="project" value="Ensembl"/>
</dbReference>
<dbReference type="InterPro" id="IPR007110">
    <property type="entry name" value="Ig-like_dom"/>
</dbReference>
<dbReference type="FunFam" id="2.60.40.10:FF:000829">
    <property type="entry name" value="Sialic acid-binding Ig-like lectin 8"/>
    <property type="match status" value="1"/>
</dbReference>
<dbReference type="GO" id="GO:0050714">
    <property type="term" value="P:positive regulation of protein secretion"/>
    <property type="evidence" value="ECO:0007669"/>
    <property type="project" value="Ensembl"/>
</dbReference>
<dbReference type="GO" id="GO:0002765">
    <property type="term" value="P:immune response-inhibiting signal transduction"/>
    <property type="evidence" value="ECO:0007669"/>
    <property type="project" value="Ensembl"/>
</dbReference>
<evidence type="ECO:0000256" key="6">
    <source>
        <dbReference type="ARBA" id="ARBA00022989"/>
    </source>
</evidence>
<dbReference type="PANTHER" id="PTHR12035:SF132">
    <property type="entry name" value="MYELOID CELL SURFACE ANTIGEN CD33"/>
    <property type="match status" value="1"/>
</dbReference>
<dbReference type="GO" id="GO:0032717">
    <property type="term" value="P:negative regulation of interleukin-8 production"/>
    <property type="evidence" value="ECO:0007669"/>
    <property type="project" value="Ensembl"/>
</dbReference>
<organism evidence="15 16">
    <name type="scientific">Rhinopithecus bieti</name>
    <name type="common">Black snub-nosed monkey</name>
    <name type="synonym">Pygathrix bieti</name>
    <dbReference type="NCBI Taxonomy" id="61621"/>
    <lineage>
        <taxon>Eukaryota</taxon>
        <taxon>Metazoa</taxon>
        <taxon>Chordata</taxon>
        <taxon>Craniata</taxon>
        <taxon>Vertebrata</taxon>
        <taxon>Euteleostomi</taxon>
        <taxon>Mammalia</taxon>
        <taxon>Eutheria</taxon>
        <taxon>Euarchontoglires</taxon>
        <taxon>Primates</taxon>
        <taxon>Haplorrhini</taxon>
        <taxon>Catarrhini</taxon>
        <taxon>Cercopithecidae</taxon>
        <taxon>Colobinae</taxon>
        <taxon>Rhinopithecus</taxon>
    </lineage>
</organism>
<feature type="domain" description="Ig-like" evidence="14">
    <location>
        <begin position="284"/>
        <end position="367"/>
    </location>
</feature>
<keyword evidence="10" id="KW-0393">Immunoglobulin domain</keyword>
<dbReference type="GeneTree" id="ENSGT01150000286907"/>
<protein>
    <submittedName>
        <fullName evidence="15">CD33 molecule</fullName>
    </submittedName>
</protein>
<keyword evidence="6 13" id="KW-1133">Transmembrane helix</keyword>